<name>A0A6G4AMQ0_9ACTN</name>
<dbReference type="AlphaFoldDB" id="A0A6G4AMQ0"/>
<dbReference type="RefSeq" id="WP_164431015.1">
    <property type="nucleotide sequence ID" value="NZ_JAAIKT010000035.1"/>
</dbReference>
<dbReference type="EMBL" id="JAAIKT010000035">
    <property type="protein sequence ID" value="NEW73767.1"/>
    <property type="molecule type" value="Genomic_DNA"/>
</dbReference>
<sequence>MSLAEGEWRLSYSANGVHPGASFTFGTIRSGYYLLEPYEIAYGDTDAGDTPLPRADGIRFGQDFKAAATITFEVGVDAVDDALTQQGRHSAALNRLSVFGQAWDAEALRLRFATPAVLSTTQGGRARRFYGRPRKWAPAASRLTRQGYTPVVCTFACQDDTAYDDVEQSVRVDIQPPPHRGLVGPLTTPLTMTGESNGKVAGDVTVGGTKPTWPVITIWGPIIQPACEVVGRWKASLDLTLAAGERVVIDPRPWARTVLRNGNASVAGLLYRSTPRLEDMRLPVGRQDIVLRGTDATGTAYMTVAWRDAHAYL</sequence>
<dbReference type="Proteomes" id="UP000476310">
    <property type="component" value="Unassembled WGS sequence"/>
</dbReference>
<gene>
    <name evidence="1" type="ORF">G4H13_26250</name>
</gene>
<accession>A0A6G4AMQ0</accession>
<protein>
    <recommendedName>
        <fullName evidence="3">Phage tail family protein</fullName>
    </recommendedName>
</protein>
<organism evidence="1 2">
    <name type="scientific">Streptomyces rhizosphaericus</name>
    <dbReference type="NCBI Taxonomy" id="114699"/>
    <lineage>
        <taxon>Bacteria</taxon>
        <taxon>Bacillati</taxon>
        <taxon>Actinomycetota</taxon>
        <taxon>Actinomycetes</taxon>
        <taxon>Kitasatosporales</taxon>
        <taxon>Streptomycetaceae</taxon>
        <taxon>Streptomyces</taxon>
        <taxon>Streptomyces violaceusniger group</taxon>
    </lineage>
</organism>
<evidence type="ECO:0008006" key="3">
    <source>
        <dbReference type="Google" id="ProtNLM"/>
    </source>
</evidence>
<evidence type="ECO:0000313" key="1">
    <source>
        <dbReference type="EMBL" id="NEW73767.1"/>
    </source>
</evidence>
<evidence type="ECO:0000313" key="2">
    <source>
        <dbReference type="Proteomes" id="UP000476310"/>
    </source>
</evidence>
<comment type="caution">
    <text evidence="1">The sequence shown here is derived from an EMBL/GenBank/DDBJ whole genome shotgun (WGS) entry which is preliminary data.</text>
</comment>
<reference evidence="1" key="1">
    <citation type="submission" date="2020-02" db="EMBL/GenBank/DDBJ databases">
        <title>A new Streptomyces sp. for controlling soil-borne diseases.</title>
        <authorList>
            <person name="Li X."/>
            <person name="Tian Y."/>
            <person name="Gao K."/>
        </authorList>
    </citation>
    <scope>NUCLEOTIDE SEQUENCE [LARGE SCALE GENOMIC DNA]</scope>
    <source>
        <strain evidence="1">0250</strain>
    </source>
</reference>
<proteinExistence type="predicted"/>
<keyword evidence="2" id="KW-1185">Reference proteome</keyword>